<dbReference type="VEuPathDB" id="FungiDB:SMAC_07976"/>
<keyword evidence="2 4" id="KW-0450">Lipoyl</keyword>
<accession>A0A8S8ZPK6</accession>
<evidence type="ECO:0000256" key="5">
    <source>
        <dbReference type="RuleBase" id="RU364055"/>
    </source>
</evidence>
<dbReference type="NCBIfam" id="TIGR00527">
    <property type="entry name" value="gcvH"/>
    <property type="match status" value="1"/>
</dbReference>
<dbReference type="InterPro" id="IPR033753">
    <property type="entry name" value="GCV_H/Fam206"/>
</dbReference>
<feature type="modified residue" description="N6-lipoyllysine" evidence="4">
    <location>
        <position position="97"/>
    </location>
</feature>
<dbReference type="PANTHER" id="PTHR11715:SF3">
    <property type="entry name" value="GLYCINE CLEAVAGE SYSTEM H PROTEIN-RELATED"/>
    <property type="match status" value="1"/>
</dbReference>
<dbReference type="Gene3D" id="2.40.50.100">
    <property type="match status" value="1"/>
</dbReference>
<dbReference type="InterPro" id="IPR003016">
    <property type="entry name" value="2-oxoA_DH_lipoyl-BS"/>
</dbReference>
<dbReference type="CDD" id="cd06848">
    <property type="entry name" value="GCS_H"/>
    <property type="match status" value="1"/>
</dbReference>
<dbReference type="InterPro" id="IPR017453">
    <property type="entry name" value="GCV_H_sub"/>
</dbReference>
<dbReference type="InterPro" id="IPR000089">
    <property type="entry name" value="Biotin_lipoyl"/>
</dbReference>
<dbReference type="GO" id="GO:0009249">
    <property type="term" value="P:protein lipoylation"/>
    <property type="evidence" value="ECO:0007669"/>
    <property type="project" value="EnsemblFungi"/>
</dbReference>
<evidence type="ECO:0000259" key="6">
    <source>
        <dbReference type="PROSITE" id="PS50968"/>
    </source>
</evidence>
<evidence type="ECO:0000313" key="8">
    <source>
        <dbReference type="Proteomes" id="UP000433876"/>
    </source>
</evidence>
<dbReference type="OMA" id="KEHEWIR"/>
<dbReference type="InterPro" id="IPR011053">
    <property type="entry name" value="Single_hybrid_motif"/>
</dbReference>
<proteinExistence type="inferred from homology"/>
<dbReference type="EMBL" id="NMPR01000065">
    <property type="protein sequence ID" value="KAA8631943.1"/>
    <property type="molecule type" value="Genomic_DNA"/>
</dbReference>
<dbReference type="GO" id="GO:0005960">
    <property type="term" value="C:glycine cleavage complex"/>
    <property type="evidence" value="ECO:0007669"/>
    <property type="project" value="UniProtKB-UniRule"/>
</dbReference>
<dbReference type="PROSITE" id="PS50968">
    <property type="entry name" value="BIOTINYL_LIPOYL"/>
    <property type="match status" value="1"/>
</dbReference>
<dbReference type="PANTHER" id="PTHR11715">
    <property type="entry name" value="GLYCINE CLEAVAGE SYSTEM H PROTEIN"/>
    <property type="match status" value="1"/>
</dbReference>
<comment type="subcellular location">
    <subcellularLocation>
        <location evidence="5">Mitochondrion</location>
    </subcellularLocation>
</comment>
<dbReference type="NCBIfam" id="NF002270">
    <property type="entry name" value="PRK01202.1"/>
    <property type="match status" value="1"/>
</dbReference>
<evidence type="ECO:0000256" key="4">
    <source>
        <dbReference type="PIRSR" id="PIRSR617453-50"/>
    </source>
</evidence>
<name>A0A8S8ZPK6_SORMA</name>
<keyword evidence="5" id="KW-0496">Mitochondrion</keyword>
<dbReference type="PROSITE" id="PS00189">
    <property type="entry name" value="LIPOYL"/>
    <property type="match status" value="1"/>
</dbReference>
<dbReference type="Proteomes" id="UP000433876">
    <property type="component" value="Unassembled WGS sequence"/>
</dbReference>
<dbReference type="InterPro" id="IPR002930">
    <property type="entry name" value="GCV_H"/>
</dbReference>
<evidence type="ECO:0000313" key="7">
    <source>
        <dbReference type="EMBL" id="KAA8631943.1"/>
    </source>
</evidence>
<feature type="domain" description="Lipoyl-binding" evidence="6">
    <location>
        <begin position="56"/>
        <end position="142"/>
    </location>
</feature>
<gene>
    <name evidence="7" type="ORF">SMACR_07976</name>
</gene>
<evidence type="ECO:0000256" key="1">
    <source>
        <dbReference type="ARBA" id="ARBA00009249"/>
    </source>
</evidence>
<dbReference type="GO" id="GO:0031405">
    <property type="term" value="F:lipoic acid binding"/>
    <property type="evidence" value="ECO:0007669"/>
    <property type="project" value="EnsemblFungi"/>
</dbReference>
<comment type="similarity">
    <text evidence="1 5">Belongs to the GcvH family.</text>
</comment>
<dbReference type="SUPFAM" id="SSF51230">
    <property type="entry name" value="Single hybrid motif"/>
    <property type="match status" value="1"/>
</dbReference>
<organism evidence="7 8">
    <name type="scientific">Sordaria macrospora</name>
    <dbReference type="NCBI Taxonomy" id="5147"/>
    <lineage>
        <taxon>Eukaryota</taxon>
        <taxon>Fungi</taxon>
        <taxon>Dikarya</taxon>
        <taxon>Ascomycota</taxon>
        <taxon>Pezizomycotina</taxon>
        <taxon>Sordariomycetes</taxon>
        <taxon>Sordariomycetidae</taxon>
        <taxon>Sordariales</taxon>
        <taxon>Sordariaceae</taxon>
        <taxon>Sordaria</taxon>
    </lineage>
</organism>
<dbReference type="AlphaFoldDB" id="A0A8S8ZPK6"/>
<evidence type="ECO:0000256" key="2">
    <source>
        <dbReference type="ARBA" id="ARBA00022823"/>
    </source>
</evidence>
<comment type="subunit">
    <text evidence="5">The glycine cleavage system is composed of four proteins: P, T, L and H.</text>
</comment>
<comment type="caution">
    <text evidence="7">The sequence shown here is derived from an EMBL/GenBank/DDBJ whole genome shotgun (WGS) entry which is preliminary data.</text>
</comment>
<reference evidence="7 8" key="1">
    <citation type="submission" date="2017-07" db="EMBL/GenBank/DDBJ databases">
        <title>Genome sequence of the Sordaria macrospora wild type strain R19027.</title>
        <authorList>
            <person name="Nowrousian M."/>
            <person name="Teichert I."/>
            <person name="Kueck U."/>
        </authorList>
    </citation>
    <scope>NUCLEOTIDE SEQUENCE [LARGE SCALE GENOMIC DNA]</scope>
    <source>
        <strain evidence="7 8">R19027</strain>
        <tissue evidence="7">Mycelium</tissue>
    </source>
</reference>
<comment type="function">
    <text evidence="5">The H protein shuttles the methylamine group of glycine from the P protein to the T protein.</text>
</comment>
<evidence type="ECO:0000256" key="3">
    <source>
        <dbReference type="ARBA" id="ARBA00022946"/>
    </source>
</evidence>
<dbReference type="GO" id="GO:0019464">
    <property type="term" value="P:glycine decarboxylation via glycine cleavage system"/>
    <property type="evidence" value="ECO:0007669"/>
    <property type="project" value="UniProtKB-UniRule"/>
</dbReference>
<dbReference type="Pfam" id="PF01597">
    <property type="entry name" value="GCV_H"/>
    <property type="match status" value="1"/>
</dbReference>
<dbReference type="HAMAP" id="MF_00272">
    <property type="entry name" value="GcvH"/>
    <property type="match status" value="1"/>
</dbReference>
<keyword evidence="3 5" id="KW-0809">Transit peptide</keyword>
<dbReference type="GO" id="GO:0006730">
    <property type="term" value="P:one-carbon metabolic process"/>
    <property type="evidence" value="ECO:0007669"/>
    <property type="project" value="EnsemblFungi"/>
</dbReference>
<dbReference type="GO" id="GO:0005739">
    <property type="term" value="C:mitochondrion"/>
    <property type="evidence" value="ECO:0007669"/>
    <property type="project" value="UniProtKB-SubCell"/>
</dbReference>
<protein>
    <recommendedName>
        <fullName evidence="5">Glycine cleavage system H protein</fullName>
    </recommendedName>
</protein>
<comment type="cofactor">
    <cofactor evidence="5">
        <name>(R)-lipoate</name>
        <dbReference type="ChEBI" id="CHEBI:83088"/>
    </cofactor>
    <text evidence="5">Binds 1 lipoyl cofactor covalently.</text>
</comment>
<sequence>MASIARCLRIARPSAVSAFAQSSVRIARPFSVTANNEVRKYTREHEWIELSDDKKTGYVGISSYAAKALGDVVFVELPEEGKEVQAGDALGAVESVKSAADINAPISCKVVASNMTLEESPSTINKVPEDHSASGGWVAKVQLSEKGVADFEKLMDEEAYKEFTAAEDH</sequence>